<protein>
    <recommendedName>
        <fullName evidence="1">Antitoxin Xre/MbcA/ParS-like toxin-binding domain-containing protein</fullName>
    </recommendedName>
</protein>
<dbReference type="AlphaFoldDB" id="A0A1J5SRX7"/>
<evidence type="ECO:0000313" key="2">
    <source>
        <dbReference type="EMBL" id="OIR04388.1"/>
    </source>
</evidence>
<dbReference type="EMBL" id="MLJW01000058">
    <property type="protein sequence ID" value="OIR04388.1"/>
    <property type="molecule type" value="Genomic_DNA"/>
</dbReference>
<dbReference type="Pfam" id="PF09722">
    <property type="entry name" value="Xre_MbcA_ParS_C"/>
    <property type="match status" value="1"/>
</dbReference>
<gene>
    <name evidence="2" type="ORF">GALL_135880</name>
</gene>
<name>A0A1J5SRX7_9ZZZZ</name>
<dbReference type="InterPro" id="IPR024467">
    <property type="entry name" value="Xre/MbcA/ParS-like_toxin-bd"/>
</dbReference>
<organism evidence="2">
    <name type="scientific">mine drainage metagenome</name>
    <dbReference type="NCBI Taxonomy" id="410659"/>
    <lineage>
        <taxon>unclassified sequences</taxon>
        <taxon>metagenomes</taxon>
        <taxon>ecological metagenomes</taxon>
    </lineage>
</organism>
<reference evidence="2" key="1">
    <citation type="submission" date="2016-10" db="EMBL/GenBank/DDBJ databases">
        <title>Sequence of Gallionella enrichment culture.</title>
        <authorList>
            <person name="Poehlein A."/>
            <person name="Muehling M."/>
            <person name="Daniel R."/>
        </authorList>
    </citation>
    <scope>NUCLEOTIDE SEQUENCE</scope>
</reference>
<feature type="domain" description="Antitoxin Xre/MbcA/ParS-like toxin-binding" evidence="1">
    <location>
        <begin position="91"/>
        <end position="116"/>
    </location>
</feature>
<evidence type="ECO:0000259" key="1">
    <source>
        <dbReference type="Pfam" id="PF09722"/>
    </source>
</evidence>
<comment type="caution">
    <text evidence="2">The sequence shown here is derived from an EMBL/GenBank/DDBJ whole genome shotgun (WGS) entry which is preliminary data.</text>
</comment>
<accession>A0A1J5SRX7</accession>
<sequence>MATKTKKPATKKRVTGEFRFAHRGGATDYPALLRHYREAFQLPQPLLVRLTGFSPRSVAKWSQGEAPSPKQEKALVEMDRLLDGLSRVMEPAEIGRWLKQPNKAFGGSTPLQVVERGELDRLWRMLYDLESGQPG</sequence>
<proteinExistence type="predicted"/>